<evidence type="ECO:0000313" key="3">
    <source>
        <dbReference type="Proteomes" id="UP001627154"/>
    </source>
</evidence>
<evidence type="ECO:0000313" key="2">
    <source>
        <dbReference type="EMBL" id="KAL3403659.1"/>
    </source>
</evidence>
<proteinExistence type="predicted"/>
<reference evidence="2 3" key="1">
    <citation type="journal article" date="2024" name="bioRxiv">
        <title>A reference genome for Trichogramma kaykai: A tiny desert-dwelling parasitoid wasp with competing sex-ratio distorters.</title>
        <authorList>
            <person name="Culotta J."/>
            <person name="Lindsey A.R."/>
        </authorList>
    </citation>
    <scope>NUCLEOTIDE SEQUENCE [LARGE SCALE GENOMIC DNA]</scope>
    <source>
        <strain evidence="2 3">KSX58</strain>
    </source>
</reference>
<feature type="signal peptide" evidence="1">
    <location>
        <begin position="1"/>
        <end position="18"/>
    </location>
</feature>
<protein>
    <submittedName>
        <fullName evidence="2">Uncharacterized protein</fullName>
    </submittedName>
</protein>
<gene>
    <name evidence="2" type="ORF">TKK_003598</name>
</gene>
<accession>A0ABD2XEI4</accession>
<name>A0ABD2XEI4_9HYME</name>
<keyword evidence="3" id="KW-1185">Reference proteome</keyword>
<dbReference type="EMBL" id="JBJJXI010000029">
    <property type="protein sequence ID" value="KAL3403659.1"/>
    <property type="molecule type" value="Genomic_DNA"/>
</dbReference>
<dbReference type="AlphaFoldDB" id="A0ABD2XEI4"/>
<feature type="chain" id="PRO_5044815443" evidence="1">
    <location>
        <begin position="19"/>
        <end position="241"/>
    </location>
</feature>
<sequence>MMLTSNVVLLFSLSVTGCFNIAGAKNDSDLQTKPVIPLNMAPLSLPNFGSSGFPIKILQFLKRILINIAGQAIEKLTPLVYWLTEKLIDQLAYLASSEDKRVAKRYEWSFHDATQSGEGQRSYPVRFASILSAAFMMPFKAAFGAVRLLPVDAIAKGTLKAFKPLGHIAKWPLIEKAINKTIIAKDAVILVVWEFAKVNVFPRLDNAANGLKESNNLPTVVLNYLNEVQSFYHICKVFGLA</sequence>
<keyword evidence="1" id="KW-0732">Signal</keyword>
<organism evidence="2 3">
    <name type="scientific">Trichogramma kaykai</name>
    <dbReference type="NCBI Taxonomy" id="54128"/>
    <lineage>
        <taxon>Eukaryota</taxon>
        <taxon>Metazoa</taxon>
        <taxon>Ecdysozoa</taxon>
        <taxon>Arthropoda</taxon>
        <taxon>Hexapoda</taxon>
        <taxon>Insecta</taxon>
        <taxon>Pterygota</taxon>
        <taxon>Neoptera</taxon>
        <taxon>Endopterygota</taxon>
        <taxon>Hymenoptera</taxon>
        <taxon>Apocrita</taxon>
        <taxon>Proctotrupomorpha</taxon>
        <taxon>Chalcidoidea</taxon>
        <taxon>Trichogrammatidae</taxon>
        <taxon>Trichogramma</taxon>
    </lineage>
</organism>
<evidence type="ECO:0000256" key="1">
    <source>
        <dbReference type="SAM" id="SignalP"/>
    </source>
</evidence>
<dbReference type="Proteomes" id="UP001627154">
    <property type="component" value="Unassembled WGS sequence"/>
</dbReference>
<comment type="caution">
    <text evidence="2">The sequence shown here is derived from an EMBL/GenBank/DDBJ whole genome shotgun (WGS) entry which is preliminary data.</text>
</comment>